<protein>
    <submittedName>
        <fullName evidence="2">SPG17-like protein</fullName>
    </submittedName>
</protein>
<accession>A0ABY7ECK2</accession>
<organism evidence="2 3">
    <name type="scientific">Mya arenaria</name>
    <name type="common">Soft-shell clam</name>
    <dbReference type="NCBI Taxonomy" id="6604"/>
    <lineage>
        <taxon>Eukaryota</taxon>
        <taxon>Metazoa</taxon>
        <taxon>Spiralia</taxon>
        <taxon>Lophotrochozoa</taxon>
        <taxon>Mollusca</taxon>
        <taxon>Bivalvia</taxon>
        <taxon>Autobranchia</taxon>
        <taxon>Heteroconchia</taxon>
        <taxon>Euheterodonta</taxon>
        <taxon>Imparidentia</taxon>
        <taxon>Neoheterodontei</taxon>
        <taxon>Myida</taxon>
        <taxon>Myoidea</taxon>
        <taxon>Myidae</taxon>
        <taxon>Mya</taxon>
    </lineage>
</organism>
<feature type="compositionally biased region" description="Polar residues" evidence="1">
    <location>
        <begin position="109"/>
        <end position="121"/>
    </location>
</feature>
<evidence type="ECO:0000313" key="3">
    <source>
        <dbReference type="Proteomes" id="UP001164746"/>
    </source>
</evidence>
<keyword evidence="3" id="KW-1185">Reference proteome</keyword>
<gene>
    <name evidence="2" type="ORF">MAR_017701</name>
</gene>
<feature type="compositionally biased region" description="Pro residues" evidence="1">
    <location>
        <begin position="551"/>
        <end position="561"/>
    </location>
</feature>
<dbReference type="InterPro" id="IPR026173">
    <property type="entry name" value="SPAG17"/>
</dbReference>
<feature type="compositionally biased region" description="Basic and acidic residues" evidence="1">
    <location>
        <begin position="122"/>
        <end position="132"/>
    </location>
</feature>
<dbReference type="Proteomes" id="UP001164746">
    <property type="component" value="Chromosome 6"/>
</dbReference>
<feature type="compositionally biased region" description="Basic and acidic residues" evidence="1">
    <location>
        <begin position="565"/>
        <end position="597"/>
    </location>
</feature>
<reference evidence="2" key="1">
    <citation type="submission" date="2022-11" db="EMBL/GenBank/DDBJ databases">
        <title>Centuries of genome instability and evolution in soft-shell clam transmissible cancer (bioRxiv).</title>
        <authorList>
            <person name="Hart S.F.M."/>
            <person name="Yonemitsu M.A."/>
            <person name="Giersch R.M."/>
            <person name="Beal B.F."/>
            <person name="Arriagada G."/>
            <person name="Davis B.W."/>
            <person name="Ostrander E.A."/>
            <person name="Goff S.P."/>
            <person name="Metzger M.J."/>
        </authorList>
    </citation>
    <scope>NUCLEOTIDE SEQUENCE</scope>
    <source>
        <strain evidence="2">MELC-2E11</strain>
        <tissue evidence="2">Siphon/mantle</tissue>
    </source>
</reference>
<feature type="non-terminal residue" evidence="2">
    <location>
        <position position="1"/>
    </location>
</feature>
<feature type="compositionally biased region" description="Basic and acidic residues" evidence="1">
    <location>
        <begin position="146"/>
        <end position="155"/>
    </location>
</feature>
<proteinExistence type="predicted"/>
<evidence type="ECO:0000313" key="2">
    <source>
        <dbReference type="EMBL" id="WAR07743.1"/>
    </source>
</evidence>
<feature type="region of interest" description="Disordered" evidence="1">
    <location>
        <begin position="547"/>
        <end position="597"/>
    </location>
</feature>
<sequence>GEPDEKEETKSLKPPAIEQPFQQLFFSCPDGLNVKNMLESHIGMRLLAEDDRRLLVRQSYPFKTDGHQACEATRKKYVLNEVSHVLYADGTVSIHTGHWELPRSRESSPQRLNSAKSQPDTPSKETMDERTGGKKSWSKPTSDATEETRVEDDHRSTWTMTFPSAERTKYATQSEPEDLKPVMVCQASDPETKKEYHIQTNKFVKVECPGFATVEFNCMTSENLTIFGNGTTVNIFPDGYYMLHHYEGGRLEIDTEGILTYFPSLVKNMEQLLPERDIRYMFCHNADVTVETVDSDGNVFNVKNNGDFSVIPANTDDISDVSSEDQMRLERKITVFKEHAQKFFIIHVDGSGTELLPYQEIAEYLTSAEQSPATAVLRNELPAFPGVVGITILKLYIGRPYERWLKKYDQESIIPPGIRCQDLTSLPPKEYKRQGPKFGTNVGQGLSVGGAVKRNVRIPIVKCPNIELRQLVQYKPMNEQLRSVMQCGLREYAEYVKSRNEMNDHMQVVDPRSDEERMTAADLQAMACANNELTDYEKADVKRIYKKTLMPPEPSPPPTPQPKRTLADWERDERELQEQKEGLEAIRNKHIPKNFDS</sequence>
<feature type="non-terminal residue" evidence="2">
    <location>
        <position position="597"/>
    </location>
</feature>
<dbReference type="EMBL" id="CP111017">
    <property type="protein sequence ID" value="WAR07743.1"/>
    <property type="molecule type" value="Genomic_DNA"/>
</dbReference>
<dbReference type="PANTHER" id="PTHR21963:SF1">
    <property type="entry name" value="SPERM-ASSOCIATED ANTIGEN 17"/>
    <property type="match status" value="1"/>
</dbReference>
<evidence type="ECO:0000256" key="1">
    <source>
        <dbReference type="SAM" id="MobiDB-lite"/>
    </source>
</evidence>
<dbReference type="PANTHER" id="PTHR21963">
    <property type="entry name" value="PF6"/>
    <property type="match status" value="1"/>
</dbReference>
<name>A0ABY7ECK2_MYAAR</name>
<feature type="region of interest" description="Disordered" evidence="1">
    <location>
        <begin position="101"/>
        <end position="155"/>
    </location>
</feature>